<evidence type="ECO:0000256" key="4">
    <source>
        <dbReference type="ARBA" id="ARBA00022801"/>
    </source>
</evidence>
<dbReference type="InterPro" id="IPR020602">
    <property type="entry name" value="GTP_CycHdrlase_I_dom"/>
</dbReference>
<comment type="catalytic activity">
    <reaction evidence="1">
        <text>GTP + H2O = 7,8-dihydroneopterin 3'-triphosphate + formate + H(+)</text>
        <dbReference type="Rhea" id="RHEA:17473"/>
        <dbReference type="ChEBI" id="CHEBI:15377"/>
        <dbReference type="ChEBI" id="CHEBI:15378"/>
        <dbReference type="ChEBI" id="CHEBI:15740"/>
        <dbReference type="ChEBI" id="CHEBI:37565"/>
        <dbReference type="ChEBI" id="CHEBI:58462"/>
        <dbReference type="EC" id="3.5.4.16"/>
    </reaction>
</comment>
<dbReference type="InterPro" id="IPR043133">
    <property type="entry name" value="GTP-CH-I_C/QueF"/>
</dbReference>
<accession>A0A1S5R3W5</accession>
<dbReference type="GO" id="GO:0046654">
    <property type="term" value="P:tetrahydrofolate biosynthetic process"/>
    <property type="evidence" value="ECO:0007669"/>
    <property type="project" value="InterPro"/>
</dbReference>
<dbReference type="GO" id="GO:0003934">
    <property type="term" value="F:GTP cyclohydrolase I activity"/>
    <property type="evidence" value="ECO:0007669"/>
    <property type="project" value="UniProtKB-EC"/>
</dbReference>
<dbReference type="OrthoDB" id="9799at10239"/>
<dbReference type="UniPathway" id="UPA00848">
    <property type="reaction ID" value="UER00151"/>
</dbReference>
<dbReference type="SUPFAM" id="SSF55620">
    <property type="entry name" value="Tetrahydrobiopterin biosynthesis enzymes-like"/>
    <property type="match status" value="1"/>
</dbReference>
<dbReference type="NCBIfam" id="NF006826">
    <property type="entry name" value="PRK09347.1-3"/>
    <property type="match status" value="1"/>
</dbReference>
<proteinExistence type="inferred from homology"/>
<protein>
    <recommendedName>
        <fullName evidence="3">GTP cyclohydrolase I</fullName>
        <ecNumber evidence="3">3.5.4.16</ecNumber>
    </recommendedName>
</protein>
<organism evidence="6 7">
    <name type="scientific">Pseudomonas phage pf16</name>
    <dbReference type="NCBI Taxonomy" id="1815630"/>
    <lineage>
        <taxon>Viruses</taxon>
        <taxon>Duplodnaviria</taxon>
        <taxon>Heunggongvirae</taxon>
        <taxon>Uroviricota</taxon>
        <taxon>Caudoviricetes</taxon>
        <taxon>Chakrabartyvirus</taxon>
        <taxon>Chakrabartyvirus pf16</taxon>
    </lineage>
</organism>
<evidence type="ECO:0000256" key="2">
    <source>
        <dbReference type="ARBA" id="ARBA00005080"/>
    </source>
</evidence>
<dbReference type="GO" id="GO:0006729">
    <property type="term" value="P:tetrahydrobiopterin biosynthetic process"/>
    <property type="evidence" value="ECO:0007669"/>
    <property type="project" value="TreeGrafter"/>
</dbReference>
<dbReference type="NCBIfam" id="TIGR00063">
    <property type="entry name" value="folE"/>
    <property type="match status" value="1"/>
</dbReference>
<keyword evidence="7" id="KW-1185">Reference proteome</keyword>
<name>A0A1S5R3W5_9CAUD</name>
<dbReference type="InterPro" id="IPR001474">
    <property type="entry name" value="GTP_CycHdrlase_I"/>
</dbReference>
<dbReference type="GO" id="GO:0005525">
    <property type="term" value="F:GTP binding"/>
    <property type="evidence" value="ECO:0007669"/>
    <property type="project" value="TreeGrafter"/>
</dbReference>
<feature type="domain" description="GTP cyclohydrolase I" evidence="5">
    <location>
        <begin position="45"/>
        <end position="220"/>
    </location>
</feature>
<sequence length="225" mass="25155">MSGKKDAALGQQIKAHLAKHNVESPIDFDVYHSTTADQKQEIIAGHMLEILQTLGFDMTNDSVQDTHQRVAKMWVKETMSGLDYNNFPKVMCFENKFKSAGMVVEHDVSSMSLCSHHLVTIDGLATVAYIPKDKVIGLSKINRVVEFFSRRPQEAERLTMQIYHALQFILETDDIAVFINGTHYCVKARGVGDSNSSTSTVKLGGLFHDDAQVRAEFYGIVNKSK</sequence>
<comment type="pathway">
    <text evidence="2">Cofactor biosynthesis; 7,8-dihydroneopterin triphosphate biosynthesis; 7,8-dihydroneopterin triphosphate from GTP: step 1/1.</text>
</comment>
<dbReference type="Pfam" id="PF01227">
    <property type="entry name" value="GTP_cyclohydroI"/>
    <property type="match status" value="1"/>
</dbReference>
<dbReference type="PANTHER" id="PTHR11109:SF7">
    <property type="entry name" value="GTP CYCLOHYDROLASE 1"/>
    <property type="match status" value="1"/>
</dbReference>
<dbReference type="HAMAP" id="MF_00223">
    <property type="entry name" value="FolE"/>
    <property type="match status" value="1"/>
</dbReference>
<evidence type="ECO:0000313" key="6">
    <source>
        <dbReference type="EMBL" id="AND75004.1"/>
    </source>
</evidence>
<keyword evidence="4" id="KW-0378">Hydrolase</keyword>
<evidence type="ECO:0000256" key="3">
    <source>
        <dbReference type="ARBA" id="ARBA00012715"/>
    </source>
</evidence>
<dbReference type="GO" id="GO:0008270">
    <property type="term" value="F:zinc ion binding"/>
    <property type="evidence" value="ECO:0007669"/>
    <property type="project" value="TreeGrafter"/>
</dbReference>
<dbReference type="InterPro" id="IPR043134">
    <property type="entry name" value="GTP-CH-I_N"/>
</dbReference>
<dbReference type="Gene3D" id="1.10.286.10">
    <property type="match status" value="1"/>
</dbReference>
<dbReference type="PANTHER" id="PTHR11109">
    <property type="entry name" value="GTP CYCLOHYDROLASE I"/>
    <property type="match status" value="1"/>
</dbReference>
<dbReference type="FunFam" id="3.30.1130.10:FF:000001">
    <property type="entry name" value="GTP cyclohydrolase 1"/>
    <property type="match status" value="1"/>
</dbReference>
<evidence type="ECO:0000256" key="1">
    <source>
        <dbReference type="ARBA" id="ARBA00001052"/>
    </source>
</evidence>
<dbReference type="Gene3D" id="3.30.1130.10">
    <property type="match status" value="1"/>
</dbReference>
<evidence type="ECO:0000259" key="5">
    <source>
        <dbReference type="Pfam" id="PF01227"/>
    </source>
</evidence>
<gene>
    <name evidence="6" type="ORF">pf16_81</name>
</gene>
<reference evidence="6 7" key="1">
    <citation type="submission" date="2016-03" db="EMBL/GenBank/DDBJ databases">
        <title>Characterisation of pf16 and phiPMW: Two novel phages infecting Pseudomonas putida PpG1.</title>
        <authorList>
            <person name="Magill D.J."/>
            <person name="Krylov V.N."/>
            <person name="Shaburova O.V."/>
            <person name="Allen C.C.R."/>
            <person name="McGrath J.W."/>
            <person name="Quinn J.P."/>
            <person name="Kulakov L.A."/>
        </authorList>
    </citation>
    <scope>NUCLEOTIDE SEQUENCE [LARGE SCALE GENOMIC DNA]</scope>
</reference>
<dbReference type="EMBL" id="KU873925">
    <property type="protein sequence ID" value="AND75004.1"/>
    <property type="molecule type" value="Genomic_DNA"/>
</dbReference>
<evidence type="ECO:0000313" key="7">
    <source>
        <dbReference type="Proteomes" id="UP000225821"/>
    </source>
</evidence>
<dbReference type="Proteomes" id="UP000225821">
    <property type="component" value="Segment"/>
</dbReference>
<dbReference type="NCBIfam" id="NF006824">
    <property type="entry name" value="PRK09347.1-1"/>
    <property type="match status" value="1"/>
</dbReference>
<dbReference type="EC" id="3.5.4.16" evidence="3"/>